<accession>A0A484K6D5</accession>
<reference evidence="1 2" key="1">
    <citation type="submission" date="2018-04" db="EMBL/GenBank/DDBJ databases">
        <authorList>
            <person name="Vogel A."/>
        </authorList>
    </citation>
    <scope>NUCLEOTIDE SEQUENCE [LARGE SCALE GENOMIC DNA]</scope>
</reference>
<evidence type="ECO:0000313" key="1">
    <source>
        <dbReference type="EMBL" id="VFQ61263.1"/>
    </source>
</evidence>
<gene>
    <name evidence="1" type="ORF">CCAM_LOCUS3039</name>
</gene>
<name>A0A484K6D5_9ASTE</name>
<dbReference type="EMBL" id="OOIL02000150">
    <property type="protein sequence ID" value="VFQ61263.1"/>
    <property type="molecule type" value="Genomic_DNA"/>
</dbReference>
<dbReference type="Proteomes" id="UP000595140">
    <property type="component" value="Unassembled WGS sequence"/>
</dbReference>
<protein>
    <submittedName>
        <fullName evidence="1">Uncharacterized protein</fullName>
    </submittedName>
</protein>
<dbReference type="AlphaFoldDB" id="A0A484K6D5"/>
<proteinExistence type="predicted"/>
<organism evidence="1 2">
    <name type="scientific">Cuscuta campestris</name>
    <dbReference type="NCBI Taxonomy" id="132261"/>
    <lineage>
        <taxon>Eukaryota</taxon>
        <taxon>Viridiplantae</taxon>
        <taxon>Streptophyta</taxon>
        <taxon>Embryophyta</taxon>
        <taxon>Tracheophyta</taxon>
        <taxon>Spermatophyta</taxon>
        <taxon>Magnoliopsida</taxon>
        <taxon>eudicotyledons</taxon>
        <taxon>Gunneridae</taxon>
        <taxon>Pentapetalae</taxon>
        <taxon>asterids</taxon>
        <taxon>lamiids</taxon>
        <taxon>Solanales</taxon>
        <taxon>Convolvulaceae</taxon>
        <taxon>Cuscuteae</taxon>
        <taxon>Cuscuta</taxon>
        <taxon>Cuscuta subgen. Grammica</taxon>
        <taxon>Cuscuta sect. Cleistogrammica</taxon>
    </lineage>
</organism>
<keyword evidence="2" id="KW-1185">Reference proteome</keyword>
<sequence length="82" mass="9434">MNGEVTGVFSLRYLEPLLCPLFTASPFHFFTDYRGGIVSYCQVEVESFSNVRIHKCFSRALLGYCWHYVTTLDKGAIRDDED</sequence>
<evidence type="ECO:0000313" key="2">
    <source>
        <dbReference type="Proteomes" id="UP000595140"/>
    </source>
</evidence>